<dbReference type="EMBL" id="AB716323">
    <property type="protein sequence ID" value="BAM65615.1"/>
    <property type="molecule type" value="Genomic_DNA"/>
</dbReference>
<keyword evidence="1" id="KW-0393">Immunoglobulin domain</keyword>
<keyword evidence="2" id="KW-0812">Transmembrane</keyword>
<feature type="transmembrane region" description="Helical" evidence="2">
    <location>
        <begin position="413"/>
        <end position="437"/>
    </location>
</feature>
<protein>
    <submittedName>
        <fullName evidence="5">T-cell surface glycoprotein CD4-1</fullName>
    </submittedName>
</protein>
<keyword evidence="2" id="KW-1133">Transmembrane helix</keyword>
<dbReference type="InterPro" id="IPR036179">
    <property type="entry name" value="Ig-like_dom_sf"/>
</dbReference>
<feature type="domain" description="Ig-like" evidence="4">
    <location>
        <begin position="111"/>
        <end position="189"/>
    </location>
</feature>
<feature type="chain" id="PRO_5003881787" evidence="3">
    <location>
        <begin position="19"/>
        <end position="464"/>
    </location>
</feature>
<accession>K4Q2W0</accession>
<dbReference type="SUPFAM" id="SSF48726">
    <property type="entry name" value="Immunoglobulin"/>
    <property type="match status" value="3"/>
</dbReference>
<dbReference type="SMART" id="SM00408">
    <property type="entry name" value="IGc2"/>
    <property type="match status" value="3"/>
</dbReference>
<dbReference type="Pfam" id="PF07686">
    <property type="entry name" value="V-set"/>
    <property type="match status" value="1"/>
</dbReference>
<feature type="domain" description="Ig-like" evidence="4">
    <location>
        <begin position="333"/>
        <end position="399"/>
    </location>
</feature>
<sequence length="464" mass="52035">MEKFVLILFAALVSTSGASEVVYAQVGEKVTLKPQVEIKSYKYVYWSFGKQDGPQLAWLNHLGGQFLTNATSWNKLAISDVSLVIKQIQPENFGEYFCKITSKDPILDIKPITLIEIKVSLNPVGPLLPGQSLTLSCDVESSEKPEIYWMNPRGEIMNDTKGTVDVRITNQHHGKWTCVVAKKKQVKIDVTVIDLSPAPSLPQYTSTSSPITIPCSIPTQISWLQIKAKGVQEVHWQFFPETSSGLDSDGAQRLFSLSLKDTLSWTQEQDRELSPAQDPKTGNLDLTRKLGRVEDGGDYVCTMKFENGVTLDRTIHVQVLQIISSPGENILSGQQLNLTCSVGRPLPSDLHLQWSPPKKTSLPSLKSRPHPTHLTVPEVSTDNGGNWWCTLYQEKKQLTSAVITLTIETKLNVWMLVIACIASVIVILLLLILALILHRRRRKRYLRHQLCRCKNPKPKGFYRT</sequence>
<dbReference type="InterPro" id="IPR013783">
    <property type="entry name" value="Ig-like_fold"/>
</dbReference>
<proteinExistence type="predicted"/>
<evidence type="ECO:0000256" key="1">
    <source>
        <dbReference type="ARBA" id="ARBA00023319"/>
    </source>
</evidence>
<reference evidence="5" key="1">
    <citation type="journal article" date="2013" name="Dev. Comp. Immunol.">
        <title>CD4 and CD8 homologues in Japanese flounder, Paralichthys olivaceus: Differences in the expressions and localizations of CD4-1, CD4-2, CD8? and CD8?</title>
        <authorList>
            <person name="Kato G."/>
            <person name="Goto K."/>
            <person name="Akune I."/>
            <person name="Aoka S."/>
            <person name="Kondo H."/>
            <person name="Hirono I."/>
        </authorList>
    </citation>
    <scope>NUCLEOTIDE SEQUENCE</scope>
</reference>
<dbReference type="Pfam" id="PF00047">
    <property type="entry name" value="ig"/>
    <property type="match status" value="1"/>
</dbReference>
<dbReference type="InterPro" id="IPR003598">
    <property type="entry name" value="Ig_sub2"/>
</dbReference>
<gene>
    <name evidence="5" type="primary">CD4-1</name>
</gene>
<dbReference type="SMART" id="SM00409">
    <property type="entry name" value="IG"/>
    <property type="match status" value="4"/>
</dbReference>
<dbReference type="AlphaFoldDB" id="K4Q2W0"/>
<evidence type="ECO:0000256" key="2">
    <source>
        <dbReference type="SAM" id="Phobius"/>
    </source>
</evidence>
<keyword evidence="2" id="KW-0472">Membrane</keyword>
<organism evidence="5">
    <name type="scientific">Paralichthys olivaceus</name>
    <name type="common">Bastard halibut</name>
    <name type="synonym">Hippoglossus olivaceus</name>
    <dbReference type="NCBI Taxonomy" id="8255"/>
    <lineage>
        <taxon>Eukaryota</taxon>
        <taxon>Metazoa</taxon>
        <taxon>Chordata</taxon>
        <taxon>Craniata</taxon>
        <taxon>Vertebrata</taxon>
        <taxon>Euteleostomi</taxon>
        <taxon>Actinopterygii</taxon>
        <taxon>Neopterygii</taxon>
        <taxon>Teleostei</taxon>
        <taxon>Neoteleostei</taxon>
        <taxon>Acanthomorphata</taxon>
        <taxon>Carangaria</taxon>
        <taxon>Pleuronectiformes</taxon>
        <taxon>Pleuronectoidei</taxon>
        <taxon>Paralichthyidae</taxon>
        <taxon>Paralichthys</taxon>
    </lineage>
</organism>
<dbReference type="Gene3D" id="2.60.40.10">
    <property type="entry name" value="Immunoglobulins"/>
    <property type="match status" value="4"/>
</dbReference>
<evidence type="ECO:0000256" key="3">
    <source>
        <dbReference type="SAM" id="SignalP"/>
    </source>
</evidence>
<evidence type="ECO:0000313" key="5">
    <source>
        <dbReference type="EMBL" id="BAM65615.1"/>
    </source>
</evidence>
<dbReference type="PANTHER" id="PTHR11422:SF0">
    <property type="entry name" value="T-CELL SURFACE GLYCOPROTEIN CD4"/>
    <property type="match status" value="1"/>
</dbReference>
<evidence type="ECO:0000259" key="4">
    <source>
        <dbReference type="PROSITE" id="PS50835"/>
    </source>
</evidence>
<dbReference type="InterPro" id="IPR007110">
    <property type="entry name" value="Ig-like_dom"/>
</dbReference>
<keyword evidence="3" id="KW-0732">Signal</keyword>
<dbReference type="InterPro" id="IPR003599">
    <property type="entry name" value="Ig_sub"/>
</dbReference>
<name>K4Q2W0_PAROL</name>
<dbReference type="InterPro" id="IPR013151">
    <property type="entry name" value="Immunoglobulin_dom"/>
</dbReference>
<dbReference type="InterPro" id="IPR013106">
    <property type="entry name" value="Ig_V-set"/>
</dbReference>
<dbReference type="PROSITE" id="PS50835">
    <property type="entry name" value="IG_LIKE"/>
    <property type="match status" value="2"/>
</dbReference>
<feature type="signal peptide" evidence="3">
    <location>
        <begin position="1"/>
        <end position="18"/>
    </location>
</feature>
<dbReference type="PANTHER" id="PTHR11422">
    <property type="entry name" value="T-CELL SURFACE GLYCOPROTEIN CD4"/>
    <property type="match status" value="1"/>
</dbReference>